<dbReference type="InterPro" id="IPR017451">
    <property type="entry name" value="F-box-assoc_interact_dom"/>
</dbReference>
<evidence type="ECO:0000313" key="2">
    <source>
        <dbReference type="EMBL" id="KAA8549844.1"/>
    </source>
</evidence>
<evidence type="ECO:0000313" key="3">
    <source>
        <dbReference type="Proteomes" id="UP000325577"/>
    </source>
</evidence>
<dbReference type="Proteomes" id="UP000325577">
    <property type="component" value="Linkage Group LG0"/>
</dbReference>
<dbReference type="Pfam" id="PF08268">
    <property type="entry name" value="FBA_3"/>
    <property type="match status" value="1"/>
</dbReference>
<dbReference type="InterPro" id="IPR036047">
    <property type="entry name" value="F-box-like_dom_sf"/>
</dbReference>
<dbReference type="OrthoDB" id="5319261at2759"/>
<dbReference type="SMART" id="SM00256">
    <property type="entry name" value="FBOX"/>
    <property type="match status" value="1"/>
</dbReference>
<keyword evidence="3" id="KW-1185">Reference proteome</keyword>
<evidence type="ECO:0000259" key="1">
    <source>
        <dbReference type="PROSITE" id="PS50181"/>
    </source>
</evidence>
<dbReference type="InterPro" id="IPR001810">
    <property type="entry name" value="F-box_dom"/>
</dbReference>
<dbReference type="CDD" id="cd22157">
    <property type="entry name" value="F-box_AtFBW1-like"/>
    <property type="match status" value="1"/>
</dbReference>
<dbReference type="AlphaFoldDB" id="A0A5J5C4T3"/>
<gene>
    <name evidence="2" type="ORF">F0562_001528</name>
</gene>
<dbReference type="SUPFAM" id="SSF81383">
    <property type="entry name" value="F-box domain"/>
    <property type="match status" value="1"/>
</dbReference>
<dbReference type="InterPro" id="IPR050796">
    <property type="entry name" value="SCF_F-box_component"/>
</dbReference>
<dbReference type="PANTHER" id="PTHR31672:SF13">
    <property type="entry name" value="F-BOX PROTEIN CPR30-LIKE"/>
    <property type="match status" value="1"/>
</dbReference>
<dbReference type="EMBL" id="CM018031">
    <property type="protein sequence ID" value="KAA8549844.1"/>
    <property type="molecule type" value="Genomic_DNA"/>
</dbReference>
<protein>
    <recommendedName>
        <fullName evidence="1">F-box domain-containing protein</fullName>
    </recommendedName>
</protein>
<dbReference type="Gene3D" id="1.20.1280.50">
    <property type="match status" value="1"/>
</dbReference>
<dbReference type="PANTHER" id="PTHR31672">
    <property type="entry name" value="BNACNNG10540D PROTEIN"/>
    <property type="match status" value="1"/>
</dbReference>
<name>A0A5J5C4T3_9ASTE</name>
<organism evidence="2 3">
    <name type="scientific">Nyssa sinensis</name>
    <dbReference type="NCBI Taxonomy" id="561372"/>
    <lineage>
        <taxon>Eukaryota</taxon>
        <taxon>Viridiplantae</taxon>
        <taxon>Streptophyta</taxon>
        <taxon>Embryophyta</taxon>
        <taxon>Tracheophyta</taxon>
        <taxon>Spermatophyta</taxon>
        <taxon>Magnoliopsida</taxon>
        <taxon>eudicotyledons</taxon>
        <taxon>Gunneridae</taxon>
        <taxon>Pentapetalae</taxon>
        <taxon>asterids</taxon>
        <taxon>Cornales</taxon>
        <taxon>Nyssaceae</taxon>
        <taxon>Nyssa</taxon>
    </lineage>
</organism>
<dbReference type="NCBIfam" id="TIGR01640">
    <property type="entry name" value="F_box_assoc_1"/>
    <property type="match status" value="1"/>
</dbReference>
<sequence length="324" mass="36973">MNVDSSSRRMDELPFDIIINIFSRIPVKSLLQLRCVSKLWCNFIDHPSLANMHLKQAAEEPTILLLSEPTRKSNTIFQVHLVKQDCNILKACENPIGKFDLNGCCSLESSCNGLFCFVKYANQQSSVLLLNPLRKDHVQLATTTSLWPCYTKYGLGFDGSTQKYKIVHVFFQELDSTCSHYNLGVEVFTMGTKSWREISKAPPYPIRGKAVFAHGALHWIVHPLFAGDNLKRDLIVSFDIEKEEFNLTPHPGFQFKDCKLFHLVDLNGDLSLVDLSSNTDIEIWVLKDYDKKVWVKEYRIEIRPPIGIADNGHAEVLDQDIAKR</sequence>
<feature type="domain" description="F-box" evidence="1">
    <location>
        <begin position="7"/>
        <end position="57"/>
    </location>
</feature>
<reference evidence="2 3" key="1">
    <citation type="submission" date="2019-09" db="EMBL/GenBank/DDBJ databases">
        <title>A chromosome-level genome assembly of the Chinese tupelo Nyssa sinensis.</title>
        <authorList>
            <person name="Yang X."/>
            <person name="Kang M."/>
            <person name="Yang Y."/>
            <person name="Xiong H."/>
            <person name="Wang M."/>
            <person name="Zhang Z."/>
            <person name="Wang Z."/>
            <person name="Wu H."/>
            <person name="Ma T."/>
            <person name="Liu J."/>
            <person name="Xi Z."/>
        </authorList>
    </citation>
    <scope>NUCLEOTIDE SEQUENCE [LARGE SCALE GENOMIC DNA]</scope>
    <source>
        <strain evidence="2">J267</strain>
        <tissue evidence="2">Leaf</tissue>
    </source>
</reference>
<accession>A0A5J5C4T3</accession>
<proteinExistence type="predicted"/>
<dbReference type="PROSITE" id="PS50181">
    <property type="entry name" value="FBOX"/>
    <property type="match status" value="1"/>
</dbReference>
<dbReference type="Pfam" id="PF00646">
    <property type="entry name" value="F-box"/>
    <property type="match status" value="1"/>
</dbReference>
<dbReference type="InterPro" id="IPR013187">
    <property type="entry name" value="F-box-assoc_dom_typ3"/>
</dbReference>